<evidence type="ECO:0008006" key="15">
    <source>
        <dbReference type="Google" id="ProtNLM"/>
    </source>
</evidence>
<keyword evidence="5" id="KW-0378">Hydrolase</keyword>
<dbReference type="InterPro" id="IPR001944">
    <property type="entry name" value="Glycoside_Hdrlase_35"/>
</dbReference>
<dbReference type="OrthoDB" id="1657402at2759"/>
<dbReference type="GO" id="GO:0005975">
    <property type="term" value="P:carbohydrate metabolic process"/>
    <property type="evidence" value="ECO:0007669"/>
    <property type="project" value="InterPro"/>
</dbReference>
<dbReference type="PANTHER" id="PTHR23421">
    <property type="entry name" value="BETA-GALACTOSIDASE RELATED"/>
    <property type="match status" value="1"/>
</dbReference>
<dbReference type="GO" id="GO:0048046">
    <property type="term" value="C:apoplast"/>
    <property type="evidence" value="ECO:0007669"/>
    <property type="project" value="UniProtKB-SubCell"/>
</dbReference>
<feature type="region of interest" description="Disordered" evidence="8">
    <location>
        <begin position="769"/>
        <end position="809"/>
    </location>
</feature>
<dbReference type="EMBL" id="JAAALK010000290">
    <property type="protein sequence ID" value="KAG8048214.1"/>
    <property type="molecule type" value="Genomic_DNA"/>
</dbReference>
<name>A0A8J5VKP1_ZIZPA</name>
<evidence type="ECO:0000256" key="7">
    <source>
        <dbReference type="RuleBase" id="RU003679"/>
    </source>
</evidence>
<evidence type="ECO:0000259" key="11">
    <source>
        <dbReference type="Pfam" id="PF17834"/>
    </source>
</evidence>
<keyword evidence="6" id="KW-0326">Glycosidase</keyword>
<reference evidence="13" key="2">
    <citation type="submission" date="2021-02" db="EMBL/GenBank/DDBJ databases">
        <authorList>
            <person name="Kimball J.A."/>
            <person name="Haas M.W."/>
            <person name="Macchietto M."/>
            <person name="Kono T."/>
            <person name="Duquette J."/>
            <person name="Shao M."/>
        </authorList>
    </citation>
    <scope>NUCLEOTIDE SEQUENCE</scope>
    <source>
        <tissue evidence="13">Fresh leaf tissue</tissue>
    </source>
</reference>
<dbReference type="Pfam" id="PF01301">
    <property type="entry name" value="Glyco_hydro_35"/>
    <property type="match status" value="2"/>
</dbReference>
<evidence type="ECO:0000256" key="5">
    <source>
        <dbReference type="ARBA" id="ARBA00022801"/>
    </source>
</evidence>
<dbReference type="InterPro" id="IPR048913">
    <property type="entry name" value="BetaGal_gal-bd"/>
</dbReference>
<dbReference type="Pfam" id="PF17834">
    <property type="entry name" value="GHD"/>
    <property type="match status" value="1"/>
</dbReference>
<reference evidence="13" key="1">
    <citation type="journal article" date="2021" name="bioRxiv">
        <title>Whole Genome Assembly and Annotation of Northern Wild Rice, Zizania palustris L., Supports a Whole Genome Duplication in the Zizania Genus.</title>
        <authorList>
            <person name="Haas M."/>
            <person name="Kono T."/>
            <person name="Macchietto M."/>
            <person name="Millas R."/>
            <person name="McGilp L."/>
            <person name="Shao M."/>
            <person name="Duquette J."/>
            <person name="Hirsch C.N."/>
            <person name="Kimball J."/>
        </authorList>
    </citation>
    <scope>NUCLEOTIDE SEQUENCE</scope>
    <source>
        <tissue evidence="13">Fresh leaf tissue</tissue>
    </source>
</reference>
<evidence type="ECO:0000256" key="6">
    <source>
        <dbReference type="ARBA" id="ARBA00023295"/>
    </source>
</evidence>
<comment type="caution">
    <text evidence="13">The sequence shown here is derived from an EMBL/GenBank/DDBJ whole genome shotgun (WGS) entry which is preliminary data.</text>
</comment>
<protein>
    <recommendedName>
        <fullName evidence="15">Beta-galactosidase</fullName>
    </recommendedName>
</protein>
<comment type="similarity">
    <text evidence="7">Belongs to the glycosyl hydrolase 35 family.</text>
</comment>
<dbReference type="Proteomes" id="UP000729402">
    <property type="component" value="Unassembled WGS sequence"/>
</dbReference>
<sequence length="936" mass="105923">MHDMSAAAVLVLLLAAAALAASASSYELTKNGTIITYDRRSLIIDGRRELFFSGSIHYPRSPPDTWHDLINKAKEGGLNVIETYVFWNGHEPEKGVVSSELFTITSSTFSLAHSIDPYIYMIELLALFDRSIDRSTVCVFQYNFEGRYDLVKFVKLIQEKEMYAVIRIGPFVQAEWNHGGLPYWLREVPGIIFRTNNEPFKKHMKEFVTLIVNKLKDAKLFASQGGPIILSQIENEYQHLEVAFKEEGTKYINWAAKMAINTGTGVPWIMCKQTKAPGEVIPTCNGRNCGDTWPGPASKNKPLLWTENWTAQYRVFGDPPSQRSAEDIAFAVARFFSVGGTMVNYYMYHGGTNFGRTGAAFVMPRYYDEAPLDEFGLLKEPKWGHLRDLHHALRLCKKALLWGTPSVQPLGKLYEARVFEKADQNVCVAFLSNHNTKEDGTVTFRGNKYFVARRSVSILADCNTVVFSTQHVNSQHNQRTFHFADQTVHNNVWEMFPEEKVPRYSQATLRTQKPLELYNLTKDNTDYVWYTTSFRLEADDLPFRKDIKPVLEVGSHGHASVAFVNDVFVGCGHGTKMNKAYTLEKAMELKVGVNHISILSSTLGMMDSGAYLEHRQAGVHTVTIQGLNTGTLDLTSNGWGHLVGLEGERRQLHTEKGMGGVEWKPAQKDPRPLTWYRRHFDEPSGDDPVVVDLSPMGKGFFYVNGECLGRYWVSYHHALGKPSQYLYHCAPVVAEADGERADAVRRGGRQAGRHHDPHREARQHLHLHLREEPGPRPVVGAQGQPAEGGRRRPQAAGRAVMPAQEDDPAGRLRQLRQPARHLRQLHHRQLPRAAHQGGGREDLRRQEELRAPHLARVLRRRRQLPRHHGHARRAGQVLQEASYRRRRAISHHCMHPSSYPFHFCYLLSPSSSSSHQIVLSSSCCCCCTLIDLILMG</sequence>
<feature type="domain" description="Beta-galactosidase galactose-binding" evidence="12">
    <location>
        <begin position="673"/>
        <end position="729"/>
    </location>
</feature>
<dbReference type="InterPro" id="IPR019801">
    <property type="entry name" value="Glyco_hydro_35_CS"/>
</dbReference>
<evidence type="ECO:0000259" key="12">
    <source>
        <dbReference type="Pfam" id="PF21467"/>
    </source>
</evidence>
<accession>A0A8J5VKP1</accession>
<feature type="signal peptide" evidence="9">
    <location>
        <begin position="1"/>
        <end position="25"/>
    </location>
</feature>
<evidence type="ECO:0000256" key="9">
    <source>
        <dbReference type="SAM" id="SignalP"/>
    </source>
</evidence>
<dbReference type="GO" id="GO:0004553">
    <property type="term" value="F:hydrolase activity, hydrolyzing O-glycosyl compounds"/>
    <property type="evidence" value="ECO:0007669"/>
    <property type="project" value="InterPro"/>
</dbReference>
<dbReference type="PROSITE" id="PS01182">
    <property type="entry name" value="GLYCOSYL_HYDROL_F35"/>
    <property type="match status" value="1"/>
</dbReference>
<gene>
    <name evidence="13" type="ORF">GUJ93_ZPchr0008g12393</name>
</gene>
<keyword evidence="3" id="KW-0964">Secreted</keyword>
<comment type="subcellular location">
    <subcellularLocation>
        <location evidence="1">Secreted</location>
        <location evidence="1">Extracellular space</location>
        <location evidence="1">Apoplast</location>
    </subcellularLocation>
</comment>
<evidence type="ECO:0000256" key="1">
    <source>
        <dbReference type="ARBA" id="ARBA00004271"/>
    </source>
</evidence>
<organism evidence="13 14">
    <name type="scientific">Zizania palustris</name>
    <name type="common">Northern wild rice</name>
    <dbReference type="NCBI Taxonomy" id="103762"/>
    <lineage>
        <taxon>Eukaryota</taxon>
        <taxon>Viridiplantae</taxon>
        <taxon>Streptophyta</taxon>
        <taxon>Embryophyta</taxon>
        <taxon>Tracheophyta</taxon>
        <taxon>Spermatophyta</taxon>
        <taxon>Magnoliopsida</taxon>
        <taxon>Liliopsida</taxon>
        <taxon>Poales</taxon>
        <taxon>Poaceae</taxon>
        <taxon>BOP clade</taxon>
        <taxon>Oryzoideae</taxon>
        <taxon>Oryzeae</taxon>
        <taxon>Zizaniinae</taxon>
        <taxon>Zizania</taxon>
    </lineage>
</organism>
<dbReference type="AlphaFoldDB" id="A0A8J5VKP1"/>
<evidence type="ECO:0000256" key="4">
    <source>
        <dbReference type="ARBA" id="ARBA00022729"/>
    </source>
</evidence>
<feature type="domain" description="Glycoside hydrolase 35 catalytic" evidence="10">
    <location>
        <begin position="41"/>
        <end position="97"/>
    </location>
</feature>
<dbReference type="InterPro" id="IPR041392">
    <property type="entry name" value="GHD"/>
</dbReference>
<feature type="chain" id="PRO_5035286014" description="Beta-galactosidase" evidence="9">
    <location>
        <begin position="26"/>
        <end position="936"/>
    </location>
</feature>
<evidence type="ECO:0000313" key="14">
    <source>
        <dbReference type="Proteomes" id="UP000729402"/>
    </source>
</evidence>
<feature type="domain" description="Glycoside hydrolase 35 catalytic" evidence="10">
    <location>
        <begin position="141"/>
        <end position="392"/>
    </location>
</feature>
<keyword evidence="4 9" id="KW-0732">Signal</keyword>
<proteinExistence type="inferred from homology"/>
<evidence type="ECO:0000256" key="3">
    <source>
        <dbReference type="ARBA" id="ARBA00022525"/>
    </source>
</evidence>
<evidence type="ECO:0000256" key="2">
    <source>
        <dbReference type="ARBA" id="ARBA00022523"/>
    </source>
</evidence>
<dbReference type="Pfam" id="PF21467">
    <property type="entry name" value="BetaGal_gal-bd"/>
    <property type="match status" value="1"/>
</dbReference>
<keyword evidence="2" id="KW-0052">Apoplast</keyword>
<evidence type="ECO:0000313" key="13">
    <source>
        <dbReference type="EMBL" id="KAG8048214.1"/>
    </source>
</evidence>
<keyword evidence="14" id="KW-1185">Reference proteome</keyword>
<evidence type="ECO:0000256" key="8">
    <source>
        <dbReference type="SAM" id="MobiDB-lite"/>
    </source>
</evidence>
<feature type="domain" description="Beta-galactosidase beta-sandwich" evidence="11">
    <location>
        <begin position="415"/>
        <end position="472"/>
    </location>
</feature>
<dbReference type="InterPro" id="IPR031330">
    <property type="entry name" value="Gly_Hdrlase_35_cat"/>
</dbReference>
<evidence type="ECO:0000259" key="10">
    <source>
        <dbReference type="Pfam" id="PF01301"/>
    </source>
</evidence>